<dbReference type="InterPro" id="IPR024344">
    <property type="entry name" value="MDMPI_metal-binding"/>
</dbReference>
<gene>
    <name evidence="3" type="ORF">SAMN05216174_101120</name>
</gene>
<proteinExistence type="predicted"/>
<dbReference type="GO" id="GO:0046872">
    <property type="term" value="F:metal ion binding"/>
    <property type="evidence" value="ECO:0007669"/>
    <property type="project" value="InterPro"/>
</dbReference>
<dbReference type="GO" id="GO:0005886">
    <property type="term" value="C:plasma membrane"/>
    <property type="evidence" value="ECO:0007669"/>
    <property type="project" value="TreeGrafter"/>
</dbReference>
<accession>A0A1G6IVV5</accession>
<dbReference type="AlphaFoldDB" id="A0A1G6IVV5"/>
<organism evidence="3 4">
    <name type="scientific">Actinokineospora iranica</name>
    <dbReference type="NCBI Taxonomy" id="1271860"/>
    <lineage>
        <taxon>Bacteria</taxon>
        <taxon>Bacillati</taxon>
        <taxon>Actinomycetota</taxon>
        <taxon>Actinomycetes</taxon>
        <taxon>Pseudonocardiales</taxon>
        <taxon>Pseudonocardiaceae</taxon>
        <taxon>Actinokineospora</taxon>
    </lineage>
</organism>
<dbReference type="InterPro" id="IPR034660">
    <property type="entry name" value="DinB/YfiT-like"/>
</dbReference>
<dbReference type="EMBL" id="FMZZ01000001">
    <property type="protein sequence ID" value="SDC10553.1"/>
    <property type="molecule type" value="Genomic_DNA"/>
</dbReference>
<dbReference type="STRING" id="1271860.SAMN05216174_101120"/>
<evidence type="ECO:0000313" key="4">
    <source>
        <dbReference type="Proteomes" id="UP000199501"/>
    </source>
</evidence>
<dbReference type="OrthoDB" id="3671213at2"/>
<dbReference type="InterPro" id="IPR010872">
    <property type="entry name" value="MDMPI_C-term_domain"/>
</dbReference>
<dbReference type="NCBIfam" id="TIGR03083">
    <property type="entry name" value="maleylpyruvate isomerase family mycothiol-dependent enzyme"/>
    <property type="match status" value="1"/>
</dbReference>
<dbReference type="SUPFAM" id="SSF109854">
    <property type="entry name" value="DinB/YfiT-like putative metalloenzymes"/>
    <property type="match status" value="1"/>
</dbReference>
<dbReference type="Proteomes" id="UP000199501">
    <property type="component" value="Unassembled WGS sequence"/>
</dbReference>
<feature type="domain" description="Mycothiol-dependent maleylpyruvate isomerase metal-binding" evidence="2">
    <location>
        <begin position="8"/>
        <end position="147"/>
    </location>
</feature>
<protein>
    <submittedName>
        <fullName evidence="3">TIGR03083 family protein</fullName>
    </submittedName>
</protein>
<dbReference type="RefSeq" id="WP_091446971.1">
    <property type="nucleotide sequence ID" value="NZ_FMZZ01000001.1"/>
</dbReference>
<dbReference type="PANTHER" id="PTHR40758">
    <property type="entry name" value="CONSERVED PROTEIN"/>
    <property type="match status" value="1"/>
</dbReference>
<evidence type="ECO:0000259" key="2">
    <source>
        <dbReference type="Pfam" id="PF11716"/>
    </source>
</evidence>
<name>A0A1G6IVV5_9PSEU</name>
<reference evidence="4" key="1">
    <citation type="submission" date="2016-10" db="EMBL/GenBank/DDBJ databases">
        <authorList>
            <person name="Varghese N."/>
            <person name="Submissions S."/>
        </authorList>
    </citation>
    <scope>NUCLEOTIDE SEQUENCE [LARGE SCALE GENOMIC DNA]</scope>
    <source>
        <strain evidence="4">IBRC-M 10403</strain>
    </source>
</reference>
<dbReference type="PANTHER" id="PTHR40758:SF1">
    <property type="entry name" value="CONSERVED PROTEIN"/>
    <property type="match status" value="1"/>
</dbReference>
<dbReference type="InterPro" id="IPR017517">
    <property type="entry name" value="Maleyloyr_isom"/>
</dbReference>
<sequence>MDYVRHFRREVLAFETLARGAAEDAPWVPSCPDWTVSDLVAHLGWVHRYVTHLVRERIIEPVDPAGADFLDLPADRAGWPTPERGPSRGPIPAGLIEWFAEGAAALTDLFRDRDPAERVWTWAGEREVGFWARMQTIEAAVHHWDAANALGVAKPVDTELAEDAIDHAFAVMVAARRTRGKAEPGTGERMRFRQTDGPGQWTLCFDGDDARLIGAAEPWDVELAATASDLMLFLWHRLPVTGLGGVTGDASVLARYPALAPPI</sequence>
<dbReference type="Pfam" id="PF11716">
    <property type="entry name" value="MDMPI_N"/>
    <property type="match status" value="1"/>
</dbReference>
<feature type="domain" description="MDMPI C-terminal" evidence="1">
    <location>
        <begin position="159"/>
        <end position="255"/>
    </location>
</feature>
<dbReference type="Gene3D" id="1.20.120.450">
    <property type="entry name" value="dinb family like domain"/>
    <property type="match status" value="1"/>
</dbReference>
<evidence type="ECO:0000313" key="3">
    <source>
        <dbReference type="EMBL" id="SDC10553.1"/>
    </source>
</evidence>
<evidence type="ECO:0000259" key="1">
    <source>
        <dbReference type="Pfam" id="PF07398"/>
    </source>
</evidence>
<keyword evidence="4" id="KW-1185">Reference proteome</keyword>
<dbReference type="Pfam" id="PF07398">
    <property type="entry name" value="MDMPI_C"/>
    <property type="match status" value="1"/>
</dbReference>